<accession>A0ABM8GDQ5</accession>
<dbReference type="InterPro" id="IPR037523">
    <property type="entry name" value="VOC_core"/>
</dbReference>
<feature type="domain" description="VOC" evidence="1">
    <location>
        <begin position="3"/>
        <end position="127"/>
    </location>
</feature>
<keyword evidence="3" id="KW-1185">Reference proteome</keyword>
<dbReference type="SUPFAM" id="SSF54593">
    <property type="entry name" value="Glyoxalase/Bleomycin resistance protein/Dihydroxybiphenyl dioxygenase"/>
    <property type="match status" value="1"/>
</dbReference>
<evidence type="ECO:0000259" key="1">
    <source>
        <dbReference type="PROSITE" id="PS51819"/>
    </source>
</evidence>
<protein>
    <submittedName>
        <fullName evidence="2">Glyoxalase</fullName>
    </submittedName>
</protein>
<dbReference type="PROSITE" id="PS51819">
    <property type="entry name" value="VOC"/>
    <property type="match status" value="1"/>
</dbReference>
<dbReference type="Gene3D" id="3.10.180.10">
    <property type="entry name" value="2,3-Dihydroxybiphenyl 1,2-Dioxygenase, domain 1"/>
    <property type="match status" value="1"/>
</dbReference>
<dbReference type="InterPro" id="IPR004360">
    <property type="entry name" value="Glyas_Fos-R_dOase_dom"/>
</dbReference>
<proteinExistence type="predicted"/>
<organism evidence="2 3">
    <name type="scientific">Naasia aerilata</name>
    <dbReference type="NCBI Taxonomy" id="1162966"/>
    <lineage>
        <taxon>Bacteria</taxon>
        <taxon>Bacillati</taxon>
        <taxon>Actinomycetota</taxon>
        <taxon>Actinomycetes</taxon>
        <taxon>Micrococcales</taxon>
        <taxon>Microbacteriaceae</taxon>
        <taxon>Naasia</taxon>
    </lineage>
</organism>
<gene>
    <name evidence="2" type="ORF">GCM10025866_23260</name>
</gene>
<dbReference type="Pfam" id="PF00903">
    <property type="entry name" value="Glyoxalase"/>
    <property type="match status" value="1"/>
</dbReference>
<dbReference type="InterPro" id="IPR029068">
    <property type="entry name" value="Glyas_Bleomycin-R_OHBP_Dase"/>
</dbReference>
<dbReference type="Proteomes" id="UP001321498">
    <property type="component" value="Chromosome"/>
</dbReference>
<evidence type="ECO:0000313" key="3">
    <source>
        <dbReference type="Proteomes" id="UP001321498"/>
    </source>
</evidence>
<name>A0ABM8GDQ5_9MICO</name>
<evidence type="ECO:0000313" key="2">
    <source>
        <dbReference type="EMBL" id="BDZ46417.1"/>
    </source>
</evidence>
<reference evidence="3" key="1">
    <citation type="journal article" date="2019" name="Int. J. Syst. Evol. Microbiol.">
        <title>The Global Catalogue of Microorganisms (GCM) 10K type strain sequencing project: providing services to taxonomists for standard genome sequencing and annotation.</title>
        <authorList>
            <consortium name="The Broad Institute Genomics Platform"/>
            <consortium name="The Broad Institute Genome Sequencing Center for Infectious Disease"/>
            <person name="Wu L."/>
            <person name="Ma J."/>
        </authorList>
    </citation>
    <scope>NUCLEOTIDE SEQUENCE [LARGE SCALE GENOMIC DNA]</scope>
    <source>
        <strain evidence="3">NBRC 108725</strain>
    </source>
</reference>
<sequence length="128" mass="13655">MFADAHAFSGFSSNAIEQSKAFYGDILGLPIEETMGGLRLTLGGGGTVFVYPKPNHEPASFTVLNFPVPDVEAAVDALNARGVQTKIYSDDELPTDEKGIQRTGGKWGPDIAWFRDPAGNVLAVLQEG</sequence>
<dbReference type="EMBL" id="AP027731">
    <property type="protein sequence ID" value="BDZ46417.1"/>
    <property type="molecule type" value="Genomic_DNA"/>
</dbReference>
<dbReference type="RefSeq" id="WP_286276486.1">
    <property type="nucleotide sequence ID" value="NZ_AP027731.1"/>
</dbReference>